<evidence type="ECO:0000259" key="5">
    <source>
        <dbReference type="PROSITE" id="PS50887"/>
    </source>
</evidence>
<dbReference type="InterPro" id="IPR029787">
    <property type="entry name" value="Nucleotide_cyclase"/>
</dbReference>
<evidence type="ECO:0000256" key="3">
    <source>
        <dbReference type="PROSITE-ProRule" id="PRU00703"/>
    </source>
</evidence>
<comment type="catalytic activity">
    <reaction evidence="2">
        <text>2 GTP = 3',3'-c-di-GMP + 2 diphosphate</text>
        <dbReference type="Rhea" id="RHEA:24898"/>
        <dbReference type="ChEBI" id="CHEBI:33019"/>
        <dbReference type="ChEBI" id="CHEBI:37565"/>
        <dbReference type="ChEBI" id="CHEBI:58805"/>
        <dbReference type="EC" id="2.7.7.65"/>
    </reaction>
</comment>
<feature type="region of interest" description="Disordered" evidence="4">
    <location>
        <begin position="1"/>
        <end position="37"/>
    </location>
</feature>
<dbReference type="Gene3D" id="3.30.70.270">
    <property type="match status" value="1"/>
</dbReference>
<dbReference type="PROSITE" id="PS50887">
    <property type="entry name" value="GGDEF"/>
    <property type="match status" value="1"/>
</dbReference>
<dbReference type="GO" id="GO:0005886">
    <property type="term" value="C:plasma membrane"/>
    <property type="evidence" value="ECO:0007669"/>
    <property type="project" value="TreeGrafter"/>
</dbReference>
<dbReference type="PANTHER" id="PTHR45138:SF9">
    <property type="entry name" value="DIGUANYLATE CYCLASE DGCM-RELATED"/>
    <property type="match status" value="1"/>
</dbReference>
<feature type="domain" description="GGDEF" evidence="5">
    <location>
        <begin position="204"/>
        <end position="355"/>
    </location>
</feature>
<dbReference type="Pfam" id="PF00571">
    <property type="entry name" value="CBS"/>
    <property type="match status" value="1"/>
</dbReference>
<dbReference type="NCBIfam" id="TIGR00254">
    <property type="entry name" value="GGDEF"/>
    <property type="match status" value="1"/>
</dbReference>
<dbReference type="Gene3D" id="3.10.580.10">
    <property type="entry name" value="CBS-domain"/>
    <property type="match status" value="1"/>
</dbReference>
<sequence length="358" mass="40187">MSEIMHKASPEPQPEEQGQVPEEQRGAASFSEVAPTQVSSRTSIRSLIRPALTVTPDTRAKRVAEAFKQDPDLRIIPVLNEGGEPVGALYRNQFMAIFLSQFGHDLYGRKPVDRLMSAEPLVLEQNVTLQEASRIITDSPLERDEHDFIITDQGRYIGAGYLLDLLKKITELQITYARYANPLTMLPGNVPICETIDAYLEKGDPFTVCYFDLDNFKPFNDAYGYERGDQVIRKCAEVITQHVDPETDFVGHVGGDDFIVLCRQGQWQQRIQAVLDAFEQSASDFYSAEDRQRGGIESIDRRGQLRFFNIVSLSVGAVQPVVGSCRSHHDVSAMATHAKKMAKQIPGNSLFIDRRHMP</sequence>
<organism evidence="7">
    <name type="scientific">Magnetococcus massalia (strain MO-1)</name>
    <dbReference type="NCBI Taxonomy" id="451514"/>
    <lineage>
        <taxon>Bacteria</taxon>
        <taxon>Pseudomonadati</taxon>
        <taxon>Pseudomonadota</taxon>
        <taxon>Magnetococcia</taxon>
        <taxon>Magnetococcales</taxon>
        <taxon>Magnetococcaceae</taxon>
        <taxon>Magnetococcus</taxon>
    </lineage>
</organism>
<keyword evidence="3" id="KW-0129">CBS domain</keyword>
<evidence type="ECO:0000313" key="7">
    <source>
        <dbReference type="EMBL" id="CRH05794.1"/>
    </source>
</evidence>
<gene>
    <name evidence="7" type="ORF">MAGMO_1609</name>
</gene>
<reference evidence="7" key="1">
    <citation type="submission" date="2015-04" db="EMBL/GenBank/DDBJ databases">
        <authorList>
            <person name="Syromyatnikov M.Y."/>
            <person name="Popov V.N."/>
        </authorList>
    </citation>
    <scope>NUCLEOTIDE SEQUENCE</scope>
    <source>
        <strain evidence="7">MO-1</strain>
    </source>
</reference>
<dbReference type="GO" id="GO:0052621">
    <property type="term" value="F:diguanylate cyclase activity"/>
    <property type="evidence" value="ECO:0007669"/>
    <property type="project" value="UniProtKB-EC"/>
</dbReference>
<dbReference type="GO" id="GO:0043709">
    <property type="term" value="P:cell adhesion involved in single-species biofilm formation"/>
    <property type="evidence" value="ECO:0007669"/>
    <property type="project" value="TreeGrafter"/>
</dbReference>
<dbReference type="PANTHER" id="PTHR45138">
    <property type="entry name" value="REGULATORY COMPONENTS OF SENSORY TRANSDUCTION SYSTEM"/>
    <property type="match status" value="1"/>
</dbReference>
<dbReference type="AlphaFoldDB" id="A0A1S7LI33"/>
<dbReference type="GO" id="GO:1902201">
    <property type="term" value="P:negative regulation of bacterial-type flagellum-dependent cell motility"/>
    <property type="evidence" value="ECO:0007669"/>
    <property type="project" value="TreeGrafter"/>
</dbReference>
<protein>
    <recommendedName>
        <fullName evidence="1">diguanylate cyclase</fullName>
        <ecNumber evidence="1">2.7.7.65</ecNumber>
    </recommendedName>
</protein>
<dbReference type="CDD" id="cd01949">
    <property type="entry name" value="GGDEF"/>
    <property type="match status" value="1"/>
</dbReference>
<dbReference type="Pfam" id="PF00990">
    <property type="entry name" value="GGDEF"/>
    <property type="match status" value="1"/>
</dbReference>
<evidence type="ECO:0000256" key="1">
    <source>
        <dbReference type="ARBA" id="ARBA00012528"/>
    </source>
</evidence>
<dbReference type="InterPro" id="IPR046342">
    <property type="entry name" value="CBS_dom_sf"/>
</dbReference>
<dbReference type="PROSITE" id="PS51371">
    <property type="entry name" value="CBS"/>
    <property type="match status" value="1"/>
</dbReference>
<dbReference type="InterPro" id="IPR000160">
    <property type="entry name" value="GGDEF_dom"/>
</dbReference>
<evidence type="ECO:0000256" key="4">
    <source>
        <dbReference type="SAM" id="MobiDB-lite"/>
    </source>
</evidence>
<dbReference type="SMART" id="SM00267">
    <property type="entry name" value="GGDEF"/>
    <property type="match status" value="1"/>
</dbReference>
<evidence type="ECO:0000256" key="2">
    <source>
        <dbReference type="ARBA" id="ARBA00034247"/>
    </source>
</evidence>
<dbReference type="InterPro" id="IPR050469">
    <property type="entry name" value="Diguanylate_Cyclase"/>
</dbReference>
<name>A0A1S7LI33_MAGMO</name>
<dbReference type="SUPFAM" id="SSF54631">
    <property type="entry name" value="CBS-domain pair"/>
    <property type="match status" value="1"/>
</dbReference>
<dbReference type="EMBL" id="LO017727">
    <property type="protein sequence ID" value="CRH05794.1"/>
    <property type="molecule type" value="Genomic_DNA"/>
</dbReference>
<evidence type="ECO:0000259" key="6">
    <source>
        <dbReference type="PROSITE" id="PS51371"/>
    </source>
</evidence>
<dbReference type="EC" id="2.7.7.65" evidence="1"/>
<dbReference type="SUPFAM" id="SSF55073">
    <property type="entry name" value="Nucleotide cyclase"/>
    <property type="match status" value="1"/>
</dbReference>
<accession>A0A1S7LI33</accession>
<proteinExistence type="predicted"/>
<dbReference type="InterPro" id="IPR000644">
    <property type="entry name" value="CBS_dom"/>
</dbReference>
<feature type="domain" description="CBS" evidence="6">
    <location>
        <begin position="47"/>
        <end position="106"/>
    </location>
</feature>
<dbReference type="InterPro" id="IPR043128">
    <property type="entry name" value="Rev_trsase/Diguanyl_cyclase"/>
</dbReference>